<dbReference type="OrthoDB" id="2921613at2759"/>
<feature type="compositionally biased region" description="Low complexity" evidence="1">
    <location>
        <begin position="19"/>
        <end position="28"/>
    </location>
</feature>
<dbReference type="EMBL" id="KN831945">
    <property type="protein sequence ID" value="KIO14370.1"/>
    <property type="molecule type" value="Genomic_DNA"/>
</dbReference>
<name>A0A0C3PJM8_PISTI</name>
<accession>A0A0C3PJM8</accession>
<sequence>MSFSETQSATDGVYDIPYSLSTPSASSDSSDEPLTPPRSPSRLDFCAEPYEEEDHKWYDGGNTIPPLWGAADDHGPSRPSRKSLHWKNTEGDEKCDDPVDFLTRVLASGPRDTPYEEPETQPPNPVDLLSDTAPRVPLTTIPLVGPLSAAEKMQRIRGKKPREPCHHGLSRNALILKKSLWDSRLSKWKALFSQPSAWQKPTTAECTSSLSPPTSIPRSGFERDMAPHASRWYAYHPQSPIFPRAGDILALRDQHAVELDQSFFEYPLWTIHKALYLFDMYDRLTRPFNGSNVDETQMQPTSSEIPCSTRTPELAHADANPTEQTNTQSHALPPDAVAWNDFRPWERSWYQRWAVLENLVQRSSSGPPSPSIETMEPSSVQSTWEDSDEDDDYDTLAANTMFSKRFVDEWD</sequence>
<reference evidence="2 3" key="1">
    <citation type="submission" date="2014-04" db="EMBL/GenBank/DDBJ databases">
        <authorList>
            <consortium name="DOE Joint Genome Institute"/>
            <person name="Kuo A."/>
            <person name="Kohler A."/>
            <person name="Costa M.D."/>
            <person name="Nagy L.G."/>
            <person name="Floudas D."/>
            <person name="Copeland A."/>
            <person name="Barry K.W."/>
            <person name="Cichocki N."/>
            <person name="Veneault-Fourrey C."/>
            <person name="LaButti K."/>
            <person name="Lindquist E.A."/>
            <person name="Lipzen A."/>
            <person name="Lundell T."/>
            <person name="Morin E."/>
            <person name="Murat C."/>
            <person name="Sun H."/>
            <person name="Tunlid A."/>
            <person name="Henrissat B."/>
            <person name="Grigoriev I.V."/>
            <person name="Hibbett D.S."/>
            <person name="Martin F."/>
            <person name="Nordberg H.P."/>
            <person name="Cantor M.N."/>
            <person name="Hua S.X."/>
        </authorList>
    </citation>
    <scope>NUCLEOTIDE SEQUENCE [LARGE SCALE GENOMIC DNA]</scope>
    <source>
        <strain evidence="2 3">Marx 270</strain>
    </source>
</reference>
<feature type="compositionally biased region" description="Polar residues" evidence="1">
    <location>
        <begin position="1"/>
        <end position="10"/>
    </location>
</feature>
<feature type="region of interest" description="Disordered" evidence="1">
    <location>
        <begin position="1"/>
        <end position="93"/>
    </location>
</feature>
<evidence type="ECO:0000313" key="2">
    <source>
        <dbReference type="EMBL" id="KIO14370.1"/>
    </source>
</evidence>
<reference evidence="3" key="2">
    <citation type="submission" date="2015-01" db="EMBL/GenBank/DDBJ databases">
        <title>Evolutionary Origins and Diversification of the Mycorrhizal Mutualists.</title>
        <authorList>
            <consortium name="DOE Joint Genome Institute"/>
            <consortium name="Mycorrhizal Genomics Consortium"/>
            <person name="Kohler A."/>
            <person name="Kuo A."/>
            <person name="Nagy L.G."/>
            <person name="Floudas D."/>
            <person name="Copeland A."/>
            <person name="Barry K.W."/>
            <person name="Cichocki N."/>
            <person name="Veneault-Fourrey C."/>
            <person name="LaButti K."/>
            <person name="Lindquist E.A."/>
            <person name="Lipzen A."/>
            <person name="Lundell T."/>
            <person name="Morin E."/>
            <person name="Murat C."/>
            <person name="Riley R."/>
            <person name="Ohm R."/>
            <person name="Sun H."/>
            <person name="Tunlid A."/>
            <person name="Henrissat B."/>
            <person name="Grigoriev I.V."/>
            <person name="Hibbett D.S."/>
            <person name="Martin F."/>
        </authorList>
    </citation>
    <scope>NUCLEOTIDE SEQUENCE [LARGE SCALE GENOMIC DNA]</scope>
    <source>
        <strain evidence="3">Marx 270</strain>
    </source>
</reference>
<keyword evidence="3" id="KW-1185">Reference proteome</keyword>
<dbReference type="Proteomes" id="UP000054217">
    <property type="component" value="Unassembled WGS sequence"/>
</dbReference>
<proteinExistence type="predicted"/>
<organism evidence="2 3">
    <name type="scientific">Pisolithus tinctorius Marx 270</name>
    <dbReference type="NCBI Taxonomy" id="870435"/>
    <lineage>
        <taxon>Eukaryota</taxon>
        <taxon>Fungi</taxon>
        <taxon>Dikarya</taxon>
        <taxon>Basidiomycota</taxon>
        <taxon>Agaricomycotina</taxon>
        <taxon>Agaricomycetes</taxon>
        <taxon>Agaricomycetidae</taxon>
        <taxon>Boletales</taxon>
        <taxon>Sclerodermatineae</taxon>
        <taxon>Pisolithaceae</taxon>
        <taxon>Pisolithus</taxon>
    </lineage>
</organism>
<dbReference type="AlphaFoldDB" id="A0A0C3PJM8"/>
<dbReference type="HOGENOM" id="CLU_544111_0_0_1"/>
<dbReference type="InParanoid" id="A0A0C3PJM8"/>
<feature type="region of interest" description="Disordered" evidence="1">
    <location>
        <begin position="361"/>
        <end position="395"/>
    </location>
</feature>
<evidence type="ECO:0000313" key="3">
    <source>
        <dbReference type="Proteomes" id="UP000054217"/>
    </source>
</evidence>
<gene>
    <name evidence="2" type="ORF">M404DRAFT_992646</name>
</gene>
<evidence type="ECO:0000256" key="1">
    <source>
        <dbReference type="SAM" id="MobiDB-lite"/>
    </source>
</evidence>
<feature type="compositionally biased region" description="Acidic residues" evidence="1">
    <location>
        <begin position="385"/>
        <end position="394"/>
    </location>
</feature>
<protein>
    <submittedName>
        <fullName evidence="2">Uncharacterized protein</fullName>
    </submittedName>
</protein>